<accession>A0A1Y2D579</accession>
<comment type="caution">
    <text evidence="1">The sequence shown here is derived from an EMBL/GenBank/DDBJ whole genome shotgun (WGS) entry which is preliminary data.</text>
</comment>
<sequence>MKIINLLYFTIGFVSVSLGAVIPVYTSSGNIVPEPLLTYLDCPIGDIVCKDNMRNKCTKSKAYKICMDSDPLKLEESLSKKKIDIGDYNPYEYCRIHNKVCDMIESYNKPLTKDLIFDIDKYLTCKSDDDDCKLSKGSTCRFVVKMCWGNYPKKACKKLSETCEKIED</sequence>
<proteinExistence type="predicted"/>
<keyword evidence="2" id="KW-1185">Reference proteome</keyword>
<protein>
    <submittedName>
        <fullName evidence="1">Uncharacterized protein</fullName>
    </submittedName>
</protein>
<dbReference type="EMBL" id="MCOG01000085">
    <property type="protein sequence ID" value="ORY54442.1"/>
    <property type="molecule type" value="Genomic_DNA"/>
</dbReference>
<dbReference type="AlphaFoldDB" id="A0A1Y2D579"/>
<evidence type="ECO:0000313" key="1">
    <source>
        <dbReference type="EMBL" id="ORY54442.1"/>
    </source>
</evidence>
<organism evidence="1 2">
    <name type="scientific">Neocallimastix californiae</name>
    <dbReference type="NCBI Taxonomy" id="1754190"/>
    <lineage>
        <taxon>Eukaryota</taxon>
        <taxon>Fungi</taxon>
        <taxon>Fungi incertae sedis</taxon>
        <taxon>Chytridiomycota</taxon>
        <taxon>Chytridiomycota incertae sedis</taxon>
        <taxon>Neocallimastigomycetes</taxon>
        <taxon>Neocallimastigales</taxon>
        <taxon>Neocallimastigaceae</taxon>
        <taxon>Neocallimastix</taxon>
    </lineage>
</organism>
<dbReference type="OrthoDB" id="2136639at2759"/>
<evidence type="ECO:0000313" key="2">
    <source>
        <dbReference type="Proteomes" id="UP000193920"/>
    </source>
</evidence>
<reference evidence="1 2" key="1">
    <citation type="submission" date="2016-08" db="EMBL/GenBank/DDBJ databases">
        <title>A Parts List for Fungal Cellulosomes Revealed by Comparative Genomics.</title>
        <authorList>
            <consortium name="DOE Joint Genome Institute"/>
            <person name="Haitjema C.H."/>
            <person name="Gilmore S.P."/>
            <person name="Henske J.K."/>
            <person name="Solomon K.V."/>
            <person name="De Groot R."/>
            <person name="Kuo A."/>
            <person name="Mondo S.J."/>
            <person name="Salamov A.A."/>
            <person name="Labutti K."/>
            <person name="Zhao Z."/>
            <person name="Chiniquy J."/>
            <person name="Barry K."/>
            <person name="Brewer H.M."/>
            <person name="Purvine S.O."/>
            <person name="Wright A.T."/>
            <person name="Boxma B."/>
            <person name="Van Alen T."/>
            <person name="Hackstein J.H."/>
            <person name="Baker S.E."/>
            <person name="Grigoriev I.V."/>
            <person name="O'Malley M.A."/>
        </authorList>
    </citation>
    <scope>NUCLEOTIDE SEQUENCE [LARGE SCALE GENOMIC DNA]</scope>
    <source>
        <strain evidence="1 2">G1</strain>
    </source>
</reference>
<dbReference type="Proteomes" id="UP000193920">
    <property type="component" value="Unassembled WGS sequence"/>
</dbReference>
<name>A0A1Y2D579_9FUNG</name>
<gene>
    <name evidence="1" type="ORF">LY90DRAFT_702366</name>
</gene>